<dbReference type="InterPro" id="IPR007345">
    <property type="entry name" value="Polysacch_pyruvyl_Trfase"/>
</dbReference>
<dbReference type="RefSeq" id="WP_187306311.1">
    <property type="nucleotide sequence ID" value="NZ_JBJDNM010000001.1"/>
</dbReference>
<sequence length="372" mass="41091">MPSIFTFGLNESVAASHSIATKELYNLVGHNTGNLAFHYAINRLIGTVPRTASWSSNPELINSLGDIGIMPCANQLGAHMNMGGLANVFKQLKPNFLAIGLGAQGGVGHNDIPELPEGTLAWLDALVARAASSHPNITVRGDYTLRVLDHYGFGDKAVSLGCPSLLINKSKDHGVKLQERYKLKVNKVAIAAGHPNWKGLSALEASLVRMMEDTNGMYIVQATDEAVALSRNDFELVSPDYISKLKAYLKLNLDDAQFTQWIRKYFISFYNIPAWMEYLRRFDFVVGARIHGVMLAIQAGVPGLCIAHDSRIRELCEKCKIPFVMADDVKNGITIADLPHLVEFDGKAFDQNRELIAEQYRTFFQNNGLAIR</sequence>
<dbReference type="EMBL" id="UGUY01000001">
    <property type="protein sequence ID" value="SUD66038.1"/>
    <property type="molecule type" value="Genomic_DNA"/>
</dbReference>
<evidence type="ECO:0000313" key="2">
    <source>
        <dbReference type="EMBL" id="SUD66038.1"/>
    </source>
</evidence>
<feature type="domain" description="Polysaccharide pyruvyl transferase" evidence="1">
    <location>
        <begin position="121"/>
        <end position="310"/>
    </location>
</feature>
<protein>
    <submittedName>
        <fullName evidence="2">Polysaccharide pyruvyl transferase CsaB</fullName>
    </submittedName>
</protein>
<evidence type="ECO:0000313" key="3">
    <source>
        <dbReference type="Proteomes" id="UP000254602"/>
    </source>
</evidence>
<dbReference type="AlphaFoldDB" id="A0A379KDR2"/>
<gene>
    <name evidence="2" type="ORF">NCTC7914_00064</name>
</gene>
<dbReference type="Proteomes" id="UP000254602">
    <property type="component" value="Unassembled WGS sequence"/>
</dbReference>
<organism evidence="2 3">
    <name type="scientific">Pseudomonas putida</name>
    <name type="common">Arthrobacter siderocapsulatus</name>
    <dbReference type="NCBI Taxonomy" id="303"/>
    <lineage>
        <taxon>Bacteria</taxon>
        <taxon>Pseudomonadati</taxon>
        <taxon>Pseudomonadota</taxon>
        <taxon>Gammaproteobacteria</taxon>
        <taxon>Pseudomonadales</taxon>
        <taxon>Pseudomonadaceae</taxon>
        <taxon>Pseudomonas</taxon>
    </lineage>
</organism>
<dbReference type="GO" id="GO:0016740">
    <property type="term" value="F:transferase activity"/>
    <property type="evidence" value="ECO:0007669"/>
    <property type="project" value="UniProtKB-KW"/>
</dbReference>
<keyword evidence="2" id="KW-0808">Transferase</keyword>
<evidence type="ECO:0000259" key="1">
    <source>
        <dbReference type="Pfam" id="PF04230"/>
    </source>
</evidence>
<name>A0A379KDR2_PSEPU</name>
<accession>A0A379KDR2</accession>
<dbReference type="Pfam" id="PF04230">
    <property type="entry name" value="PS_pyruv_trans"/>
    <property type="match status" value="1"/>
</dbReference>
<proteinExistence type="predicted"/>
<reference evidence="2 3" key="1">
    <citation type="submission" date="2018-06" db="EMBL/GenBank/DDBJ databases">
        <authorList>
            <consortium name="Pathogen Informatics"/>
            <person name="Doyle S."/>
        </authorList>
    </citation>
    <scope>NUCLEOTIDE SEQUENCE [LARGE SCALE GENOMIC DNA]</scope>
    <source>
        <strain evidence="2 3">NCTC7914</strain>
    </source>
</reference>